<evidence type="ECO:0000256" key="1">
    <source>
        <dbReference type="ARBA" id="ARBA00004651"/>
    </source>
</evidence>
<dbReference type="PANTHER" id="PTHR23517:SF13">
    <property type="entry name" value="MAJOR FACILITATOR SUPERFAMILY MFS_1"/>
    <property type="match status" value="1"/>
</dbReference>
<protein>
    <submittedName>
        <fullName evidence="9">MFS transporter</fullName>
    </submittedName>
</protein>
<organism evidence="9 10">
    <name type="scientific">Microbacterium awajiense</name>
    <dbReference type="NCBI Taxonomy" id="415214"/>
    <lineage>
        <taxon>Bacteria</taxon>
        <taxon>Bacillati</taxon>
        <taxon>Actinomycetota</taxon>
        <taxon>Actinomycetes</taxon>
        <taxon>Micrococcales</taxon>
        <taxon>Microbacteriaceae</taxon>
        <taxon>Microbacterium</taxon>
    </lineage>
</organism>
<feature type="transmembrane region" description="Helical" evidence="7">
    <location>
        <begin position="78"/>
        <end position="95"/>
    </location>
</feature>
<dbReference type="PROSITE" id="PS50850">
    <property type="entry name" value="MFS"/>
    <property type="match status" value="1"/>
</dbReference>
<dbReference type="InterPro" id="IPR036259">
    <property type="entry name" value="MFS_trans_sf"/>
</dbReference>
<feature type="domain" description="Major facilitator superfamily (MFS) profile" evidence="8">
    <location>
        <begin position="1"/>
        <end position="404"/>
    </location>
</feature>
<evidence type="ECO:0000259" key="8">
    <source>
        <dbReference type="PROSITE" id="PS50850"/>
    </source>
</evidence>
<feature type="transmembrane region" description="Helical" evidence="7">
    <location>
        <begin position="169"/>
        <end position="190"/>
    </location>
</feature>
<keyword evidence="10" id="KW-1185">Reference proteome</keyword>
<proteinExistence type="predicted"/>
<feature type="transmembrane region" description="Helical" evidence="7">
    <location>
        <begin position="12"/>
        <end position="37"/>
    </location>
</feature>
<feature type="transmembrane region" description="Helical" evidence="7">
    <location>
        <begin position="339"/>
        <end position="363"/>
    </location>
</feature>
<feature type="transmembrane region" description="Helical" evidence="7">
    <location>
        <begin position="211"/>
        <end position="233"/>
    </location>
</feature>
<evidence type="ECO:0000256" key="6">
    <source>
        <dbReference type="ARBA" id="ARBA00023136"/>
    </source>
</evidence>
<accession>A0ABP7ALG5</accession>
<name>A0ABP7ALG5_9MICO</name>
<feature type="transmembrane region" description="Helical" evidence="7">
    <location>
        <begin position="43"/>
        <end position="66"/>
    </location>
</feature>
<dbReference type="InterPro" id="IPR011701">
    <property type="entry name" value="MFS"/>
</dbReference>
<keyword evidence="2" id="KW-0813">Transport</keyword>
<feature type="transmembrane region" description="Helical" evidence="7">
    <location>
        <begin position="278"/>
        <end position="298"/>
    </location>
</feature>
<keyword evidence="5 7" id="KW-1133">Transmembrane helix</keyword>
<evidence type="ECO:0000313" key="10">
    <source>
        <dbReference type="Proteomes" id="UP001501697"/>
    </source>
</evidence>
<feature type="transmembrane region" description="Helical" evidence="7">
    <location>
        <begin position="107"/>
        <end position="127"/>
    </location>
</feature>
<keyword evidence="4 7" id="KW-0812">Transmembrane</keyword>
<comment type="caution">
    <text evidence="9">The sequence shown here is derived from an EMBL/GenBank/DDBJ whole genome shotgun (WGS) entry which is preliminary data.</text>
</comment>
<feature type="transmembrane region" description="Helical" evidence="7">
    <location>
        <begin position="304"/>
        <end position="327"/>
    </location>
</feature>
<feature type="transmembrane region" description="Helical" evidence="7">
    <location>
        <begin position="134"/>
        <end position="157"/>
    </location>
</feature>
<evidence type="ECO:0000256" key="3">
    <source>
        <dbReference type="ARBA" id="ARBA00022475"/>
    </source>
</evidence>
<evidence type="ECO:0000256" key="2">
    <source>
        <dbReference type="ARBA" id="ARBA00022448"/>
    </source>
</evidence>
<gene>
    <name evidence="9" type="ORF">GCM10022200_17910</name>
</gene>
<keyword evidence="3" id="KW-1003">Cell membrane</keyword>
<dbReference type="InterPro" id="IPR020846">
    <property type="entry name" value="MFS_dom"/>
</dbReference>
<dbReference type="SUPFAM" id="SSF103473">
    <property type="entry name" value="MFS general substrate transporter"/>
    <property type="match status" value="1"/>
</dbReference>
<dbReference type="Proteomes" id="UP001501697">
    <property type="component" value="Unassembled WGS sequence"/>
</dbReference>
<evidence type="ECO:0000256" key="4">
    <source>
        <dbReference type="ARBA" id="ARBA00022692"/>
    </source>
</evidence>
<evidence type="ECO:0000313" key="9">
    <source>
        <dbReference type="EMBL" id="GAA3635072.1"/>
    </source>
</evidence>
<dbReference type="Gene3D" id="1.20.1250.20">
    <property type="entry name" value="MFS general substrate transporter like domains"/>
    <property type="match status" value="1"/>
</dbReference>
<evidence type="ECO:0000256" key="5">
    <source>
        <dbReference type="ARBA" id="ARBA00022989"/>
    </source>
</evidence>
<keyword evidence="6 7" id="KW-0472">Membrane</keyword>
<evidence type="ECO:0000256" key="7">
    <source>
        <dbReference type="SAM" id="Phobius"/>
    </source>
</evidence>
<sequence>MTSASTGRGVWPLAGIVFASIAVAAAAGAGTPLLALYRSRWDLPLWELTAAFAVYAATLLLTLLTAGSLSDHVGRRPVLVGALALMIVASALFLVDGGIGWVLGARALQGIATGAATSTFTATIVELSSTRRRALMTVVTSAAPVGGLALGALLTGISVDLLGDSTRVVFAVLIASFVIGIIAVSAARETSARVPGALRSLRPRLVVPRPARSAFLSVAPLIGAGWMFSGLFLGLGPTFDRAILGVDGGAANGVIVALQPAAAAICGIPFARVPAKRSAWVGALLTALGVAVAVAGIFTTDILVVAFGAVIGGAGQGAGFGASLRLLGAQADNTDRGALFSSAYLIAYTGYGLPVLLAGWAAAAIDLRLVVLSYGAVTAGLAVWALAGLSRGQGRVRTQPARTP</sequence>
<dbReference type="Pfam" id="PF07690">
    <property type="entry name" value="MFS_1"/>
    <property type="match status" value="1"/>
</dbReference>
<dbReference type="EMBL" id="BAAAYU010000005">
    <property type="protein sequence ID" value="GAA3635072.1"/>
    <property type="molecule type" value="Genomic_DNA"/>
</dbReference>
<feature type="transmembrane region" description="Helical" evidence="7">
    <location>
        <begin position="369"/>
        <end position="389"/>
    </location>
</feature>
<dbReference type="PANTHER" id="PTHR23517">
    <property type="entry name" value="RESISTANCE PROTEIN MDTM, PUTATIVE-RELATED-RELATED"/>
    <property type="match status" value="1"/>
</dbReference>
<reference evidence="10" key="1">
    <citation type="journal article" date="2019" name="Int. J. Syst. Evol. Microbiol.">
        <title>The Global Catalogue of Microorganisms (GCM) 10K type strain sequencing project: providing services to taxonomists for standard genome sequencing and annotation.</title>
        <authorList>
            <consortium name="The Broad Institute Genomics Platform"/>
            <consortium name="The Broad Institute Genome Sequencing Center for Infectious Disease"/>
            <person name="Wu L."/>
            <person name="Ma J."/>
        </authorList>
    </citation>
    <scope>NUCLEOTIDE SEQUENCE [LARGE SCALE GENOMIC DNA]</scope>
    <source>
        <strain evidence="10">JCM 16544</strain>
    </source>
</reference>
<feature type="transmembrane region" description="Helical" evidence="7">
    <location>
        <begin position="253"/>
        <end position="271"/>
    </location>
</feature>
<dbReference type="InterPro" id="IPR050171">
    <property type="entry name" value="MFS_Transporters"/>
</dbReference>
<dbReference type="RefSeq" id="WP_344737672.1">
    <property type="nucleotide sequence ID" value="NZ_BAAAYU010000005.1"/>
</dbReference>
<comment type="subcellular location">
    <subcellularLocation>
        <location evidence="1">Cell membrane</location>
        <topology evidence="1">Multi-pass membrane protein</topology>
    </subcellularLocation>
</comment>